<protein>
    <submittedName>
        <fullName evidence="3">GNAT family N-acetyltransferase</fullName>
        <ecNumber evidence="3">2.3.-.-</ecNumber>
    </submittedName>
</protein>
<name>A0ABW5S1T9_9BACL</name>
<dbReference type="InterPro" id="IPR050769">
    <property type="entry name" value="NAT_camello-type"/>
</dbReference>
<keyword evidence="1 3" id="KW-0808">Transferase</keyword>
<accession>A0ABW5S1T9</accession>
<dbReference type="CDD" id="cd04301">
    <property type="entry name" value="NAT_SF"/>
    <property type="match status" value="1"/>
</dbReference>
<dbReference type="InterPro" id="IPR016181">
    <property type="entry name" value="Acyl_CoA_acyltransferase"/>
</dbReference>
<gene>
    <name evidence="3" type="ORF">ACFSUE_08015</name>
</gene>
<dbReference type="PANTHER" id="PTHR13947">
    <property type="entry name" value="GNAT FAMILY N-ACETYLTRANSFERASE"/>
    <property type="match status" value="1"/>
</dbReference>
<keyword evidence="3" id="KW-0012">Acyltransferase</keyword>
<dbReference type="EC" id="2.3.-.-" evidence="3"/>
<evidence type="ECO:0000256" key="1">
    <source>
        <dbReference type="ARBA" id="ARBA00022679"/>
    </source>
</evidence>
<evidence type="ECO:0000313" key="4">
    <source>
        <dbReference type="Proteomes" id="UP001597399"/>
    </source>
</evidence>
<evidence type="ECO:0000313" key="3">
    <source>
        <dbReference type="EMBL" id="MFD2693571.1"/>
    </source>
</evidence>
<organism evidence="3 4">
    <name type="scientific">Sporolactobacillus shoreicorticis</name>
    <dbReference type="NCBI Taxonomy" id="1923877"/>
    <lineage>
        <taxon>Bacteria</taxon>
        <taxon>Bacillati</taxon>
        <taxon>Bacillota</taxon>
        <taxon>Bacilli</taxon>
        <taxon>Bacillales</taxon>
        <taxon>Sporolactobacillaceae</taxon>
        <taxon>Sporolactobacillus</taxon>
    </lineage>
</organism>
<dbReference type="GO" id="GO:0016746">
    <property type="term" value="F:acyltransferase activity"/>
    <property type="evidence" value="ECO:0007669"/>
    <property type="project" value="UniProtKB-KW"/>
</dbReference>
<dbReference type="InterPro" id="IPR000182">
    <property type="entry name" value="GNAT_dom"/>
</dbReference>
<dbReference type="PROSITE" id="PS51186">
    <property type="entry name" value="GNAT"/>
    <property type="match status" value="1"/>
</dbReference>
<dbReference type="PANTHER" id="PTHR13947:SF37">
    <property type="entry name" value="LD18367P"/>
    <property type="match status" value="1"/>
</dbReference>
<feature type="domain" description="N-acetyltransferase" evidence="2">
    <location>
        <begin position="1"/>
        <end position="140"/>
    </location>
</feature>
<dbReference type="Proteomes" id="UP001597399">
    <property type="component" value="Unassembled WGS sequence"/>
</dbReference>
<dbReference type="Gene3D" id="3.40.630.30">
    <property type="match status" value="1"/>
</dbReference>
<sequence length="140" mass="16148">MIRLAKSEDAGKLAKLCGQLGYEATEQEIGERLQHIMNDSDHAVFVYENSEKKLCGWVHIFGRYTLEGICAEIGGLVVDSQFRKQGIGRKLMEKCAQWAREHNYPRIRVRSGESRTGAHRFYNEIGYQTVKWQKIFDLPL</sequence>
<dbReference type="RefSeq" id="WP_253060528.1">
    <property type="nucleotide sequence ID" value="NZ_JAMXWM010000005.1"/>
</dbReference>
<keyword evidence="4" id="KW-1185">Reference proteome</keyword>
<dbReference type="EMBL" id="JBHUMQ010000017">
    <property type="protein sequence ID" value="MFD2693571.1"/>
    <property type="molecule type" value="Genomic_DNA"/>
</dbReference>
<proteinExistence type="predicted"/>
<reference evidence="4" key="1">
    <citation type="journal article" date="2019" name="Int. J. Syst. Evol. Microbiol.">
        <title>The Global Catalogue of Microorganisms (GCM) 10K type strain sequencing project: providing services to taxonomists for standard genome sequencing and annotation.</title>
        <authorList>
            <consortium name="The Broad Institute Genomics Platform"/>
            <consortium name="The Broad Institute Genome Sequencing Center for Infectious Disease"/>
            <person name="Wu L."/>
            <person name="Ma J."/>
        </authorList>
    </citation>
    <scope>NUCLEOTIDE SEQUENCE [LARGE SCALE GENOMIC DNA]</scope>
    <source>
        <strain evidence="4">TISTR 2466</strain>
    </source>
</reference>
<comment type="caution">
    <text evidence="3">The sequence shown here is derived from an EMBL/GenBank/DDBJ whole genome shotgun (WGS) entry which is preliminary data.</text>
</comment>
<evidence type="ECO:0000259" key="2">
    <source>
        <dbReference type="PROSITE" id="PS51186"/>
    </source>
</evidence>
<dbReference type="Pfam" id="PF00583">
    <property type="entry name" value="Acetyltransf_1"/>
    <property type="match status" value="1"/>
</dbReference>
<dbReference type="SUPFAM" id="SSF55729">
    <property type="entry name" value="Acyl-CoA N-acyltransferases (Nat)"/>
    <property type="match status" value="1"/>
</dbReference>